<evidence type="ECO:0000313" key="2">
    <source>
        <dbReference type="Proteomes" id="UP000441354"/>
    </source>
</evidence>
<dbReference type="RefSeq" id="WP_151573925.1">
    <property type="nucleotide sequence ID" value="NZ_WBOT01000003.1"/>
</dbReference>
<protein>
    <submittedName>
        <fullName evidence="1">Uncharacterized protein</fullName>
    </submittedName>
</protein>
<gene>
    <name evidence="1" type="ORF">F7732_11070</name>
</gene>
<reference evidence="1 2" key="1">
    <citation type="journal article" date="2014" name="Arch. Microbiol.">
        <title>Bacillus mesophilum sp. nov., strain IITR-54T, a novel 4-chlorobiphenyl dechlorinating bacterium.</title>
        <authorList>
            <person name="Manickam N."/>
            <person name="Singh N.K."/>
            <person name="Bajaj A."/>
            <person name="Kumar R.M."/>
            <person name="Kaur G."/>
            <person name="Kaur N."/>
            <person name="Bala M."/>
            <person name="Kumar A."/>
            <person name="Mayilraj S."/>
        </authorList>
    </citation>
    <scope>NUCLEOTIDE SEQUENCE [LARGE SCALE GENOMIC DNA]</scope>
    <source>
        <strain evidence="1 2">IITR-54</strain>
    </source>
</reference>
<dbReference type="EMBL" id="WBOT01000003">
    <property type="protein sequence ID" value="KAB2332626.1"/>
    <property type="molecule type" value="Genomic_DNA"/>
</dbReference>
<accession>A0A7V7RLH0</accession>
<keyword evidence="2" id="KW-1185">Reference proteome</keyword>
<comment type="caution">
    <text evidence="1">The sequence shown here is derived from an EMBL/GenBank/DDBJ whole genome shotgun (WGS) entry which is preliminary data.</text>
</comment>
<dbReference type="AlphaFoldDB" id="A0A7V7RLH0"/>
<organism evidence="1 2">
    <name type="scientific">Bacillus mesophilum</name>
    <dbReference type="NCBI Taxonomy" id="1071718"/>
    <lineage>
        <taxon>Bacteria</taxon>
        <taxon>Bacillati</taxon>
        <taxon>Bacillota</taxon>
        <taxon>Bacilli</taxon>
        <taxon>Bacillales</taxon>
        <taxon>Bacillaceae</taxon>
        <taxon>Bacillus</taxon>
    </lineage>
</organism>
<evidence type="ECO:0000313" key="1">
    <source>
        <dbReference type="EMBL" id="KAB2332626.1"/>
    </source>
</evidence>
<dbReference type="Proteomes" id="UP000441354">
    <property type="component" value="Unassembled WGS sequence"/>
</dbReference>
<name>A0A7V7RLH0_9BACI</name>
<sequence length="72" mass="7732">MRSIVQVNDSKASFKIVSASSDITTETQFNSATEVEPEHPVYNEQNSASLVKVVVKAEDGTVKIYTVGNGAN</sequence>
<proteinExistence type="predicted"/>